<dbReference type="EMBL" id="AP013068">
    <property type="protein sequence ID" value="BAN48671.1"/>
    <property type="molecule type" value="Genomic_DNA"/>
</dbReference>
<dbReference type="RefSeq" id="WP_016492817.1">
    <property type="nucleotide sequence ID" value="NC_021499.1"/>
</dbReference>
<dbReference type="KEGG" id="pre:PCA10_29390"/>
<proteinExistence type="predicted"/>
<dbReference type="PATRIC" id="fig|1245471.3.peg.2958"/>
<dbReference type="AlphaFoldDB" id="S6AVY8"/>
<dbReference type="HOGENOM" id="CLU_2737020_0_0_6"/>
<keyword evidence="2" id="KW-1185">Reference proteome</keyword>
<protein>
    <submittedName>
        <fullName evidence="1">Uncharacterized protein</fullName>
    </submittedName>
</protein>
<evidence type="ECO:0000313" key="2">
    <source>
        <dbReference type="Proteomes" id="UP000015503"/>
    </source>
</evidence>
<dbReference type="Proteomes" id="UP000015503">
    <property type="component" value="Chromosome"/>
</dbReference>
<evidence type="ECO:0000313" key="1">
    <source>
        <dbReference type="EMBL" id="BAN48671.1"/>
    </source>
</evidence>
<gene>
    <name evidence="1" type="ORF">PCA10_29390</name>
</gene>
<sequence>MGFLLLCRLLRLLIPSLLLAAALGTIATRLMAPLDGMDRHYLDQAQVIRQVAIGYDPRLVHAMASNWCWRF</sequence>
<dbReference type="STRING" id="1245471.PCA10_29390"/>
<accession>S6AVY8</accession>
<name>S6AVY8_METRE</name>
<organism evidence="1 2">
    <name type="scientific">Metapseudomonas resinovorans NBRC 106553</name>
    <dbReference type="NCBI Taxonomy" id="1245471"/>
    <lineage>
        <taxon>Bacteria</taxon>
        <taxon>Pseudomonadati</taxon>
        <taxon>Pseudomonadota</taxon>
        <taxon>Gammaproteobacteria</taxon>
        <taxon>Pseudomonadales</taxon>
        <taxon>Pseudomonadaceae</taxon>
        <taxon>Metapseudomonas</taxon>
    </lineage>
</organism>
<reference evidence="1 2" key="1">
    <citation type="journal article" date="2013" name="Genome Announc.">
        <title>Complete Genome Sequence of the Carbazole Degrader Pseudomonas resinovorans Strain CA10 (NBRC 106553).</title>
        <authorList>
            <person name="Shintani M."/>
            <person name="Hosoyama A."/>
            <person name="Ohji S."/>
            <person name="Tsuchikane K."/>
            <person name="Takarada H."/>
            <person name="Yamazoe A."/>
            <person name="Fujita N."/>
            <person name="Nojiri H."/>
        </authorList>
    </citation>
    <scope>NUCLEOTIDE SEQUENCE [LARGE SCALE GENOMIC DNA]</scope>
    <source>
        <strain evidence="1 2">NBRC 106553</strain>
    </source>
</reference>